<sequence length="118" mass="12816">MEVASSSSSSSVRVSGLSPKFNSKLHSSPSSCNLTSNASFVSSKPSFPHKVYCVSASVKDSPKAVVTKMKSKAFDDSEFELSSLTALSPLDGRYRKKVQDLSPFMSEYGLIHFRVLVE</sequence>
<keyword evidence="3" id="KW-1185">Reference proteome</keyword>
<organism evidence="2 3">
    <name type="scientific">Papaver nudicaule</name>
    <name type="common">Iceland poppy</name>
    <dbReference type="NCBI Taxonomy" id="74823"/>
    <lineage>
        <taxon>Eukaryota</taxon>
        <taxon>Viridiplantae</taxon>
        <taxon>Streptophyta</taxon>
        <taxon>Embryophyta</taxon>
        <taxon>Tracheophyta</taxon>
        <taxon>Spermatophyta</taxon>
        <taxon>Magnoliopsida</taxon>
        <taxon>Ranunculales</taxon>
        <taxon>Papaveraceae</taxon>
        <taxon>Papaveroideae</taxon>
        <taxon>Papaver</taxon>
    </lineage>
</organism>
<gene>
    <name evidence="2" type="ORF">MKW94_007283</name>
</gene>
<accession>A0AA41S6E9</accession>
<feature type="non-terminal residue" evidence="2">
    <location>
        <position position="118"/>
    </location>
</feature>
<dbReference type="Gene3D" id="1.10.275.10">
    <property type="entry name" value="Fumarase/aspartase (N-terminal domain)"/>
    <property type="match status" value="1"/>
</dbReference>
<evidence type="ECO:0008006" key="4">
    <source>
        <dbReference type="Google" id="ProtNLM"/>
    </source>
</evidence>
<evidence type="ECO:0000256" key="1">
    <source>
        <dbReference type="SAM" id="MobiDB-lite"/>
    </source>
</evidence>
<comment type="caution">
    <text evidence="2">The sequence shown here is derived from an EMBL/GenBank/DDBJ whole genome shotgun (WGS) entry which is preliminary data.</text>
</comment>
<dbReference type="AlphaFoldDB" id="A0AA41S6E9"/>
<dbReference type="InterPro" id="IPR024083">
    <property type="entry name" value="Fumarase/histidase_N"/>
</dbReference>
<evidence type="ECO:0000313" key="3">
    <source>
        <dbReference type="Proteomes" id="UP001177140"/>
    </source>
</evidence>
<feature type="region of interest" description="Disordered" evidence="1">
    <location>
        <begin position="1"/>
        <end position="33"/>
    </location>
</feature>
<feature type="compositionally biased region" description="Polar residues" evidence="1">
    <location>
        <begin position="20"/>
        <end position="33"/>
    </location>
</feature>
<reference evidence="2" key="1">
    <citation type="submission" date="2022-03" db="EMBL/GenBank/DDBJ databases">
        <title>A functionally conserved STORR gene fusion in Papaver species that diverged 16.8 million years ago.</title>
        <authorList>
            <person name="Catania T."/>
        </authorList>
    </citation>
    <scope>NUCLEOTIDE SEQUENCE</scope>
    <source>
        <strain evidence="2">S-191538</strain>
    </source>
</reference>
<evidence type="ECO:0000313" key="2">
    <source>
        <dbReference type="EMBL" id="MCL7028043.1"/>
    </source>
</evidence>
<name>A0AA41S6E9_PAPNU</name>
<protein>
    <recommendedName>
        <fullName evidence="4">Adenylosuccinate lyase</fullName>
    </recommendedName>
</protein>
<proteinExistence type="predicted"/>
<dbReference type="InterPro" id="IPR047136">
    <property type="entry name" value="PurB_bact"/>
</dbReference>
<feature type="compositionally biased region" description="Low complexity" evidence="1">
    <location>
        <begin position="1"/>
        <end position="11"/>
    </location>
</feature>
<dbReference type="Proteomes" id="UP001177140">
    <property type="component" value="Unassembled WGS sequence"/>
</dbReference>
<dbReference type="PANTHER" id="PTHR43411:SF1">
    <property type="entry name" value="ADENYLOSUCCINATE LYASE"/>
    <property type="match status" value="1"/>
</dbReference>
<dbReference type="EMBL" id="JAJJMA010074964">
    <property type="protein sequence ID" value="MCL7028043.1"/>
    <property type="molecule type" value="Genomic_DNA"/>
</dbReference>
<dbReference type="PANTHER" id="PTHR43411">
    <property type="entry name" value="ADENYLOSUCCINATE LYASE"/>
    <property type="match status" value="1"/>
</dbReference>